<dbReference type="PANTHER" id="PTHR11075">
    <property type="entry name" value="PEPTIDE CHAIN RELEASE FACTOR"/>
    <property type="match status" value="1"/>
</dbReference>
<proteinExistence type="inferred from homology"/>
<dbReference type="Proteomes" id="UP000663836">
    <property type="component" value="Unassembled WGS sequence"/>
</dbReference>
<dbReference type="AlphaFoldDB" id="A0A813UGK7"/>
<sequence length="204" mass="23714">MNSMYNFVYRKCLCLSTRYFLINNRTYKSNLSYDKLFPNCKSLDILSGPIKSPTSESTGNAKFNGFIPIDKLEITHRHARGPGGQHVNKTLSGVEIRFHVDSATWIPDWIKSRFRDMNQTRVNRDGYFIIFSDETRHRLLNQGQCLDRIRALIREASLVPKGLSDEERKGIEERKKTSSNERVIRKRIQSLNKQERRSSSVDLS</sequence>
<feature type="compositionally biased region" description="Basic and acidic residues" evidence="5">
    <location>
        <begin position="164"/>
        <end position="183"/>
    </location>
</feature>
<comment type="similarity">
    <text evidence="2">Belongs to the prokaryotic/mitochondrial release factor family. Mitochondrion-specific ribosomal protein mL62 subfamily.</text>
</comment>
<dbReference type="Proteomes" id="UP000663864">
    <property type="component" value="Unassembled WGS sequence"/>
</dbReference>
<feature type="region of interest" description="Disordered" evidence="5">
    <location>
        <begin position="164"/>
        <end position="204"/>
    </location>
</feature>
<dbReference type="EMBL" id="CAJOBD010000069">
    <property type="protein sequence ID" value="CAF3562244.1"/>
    <property type="molecule type" value="Genomic_DNA"/>
</dbReference>
<evidence type="ECO:0000313" key="12">
    <source>
        <dbReference type="Proteomes" id="UP000663870"/>
    </source>
</evidence>
<dbReference type="EMBL" id="CAJNOL010005181">
    <property type="protein sequence ID" value="CAF1600924.1"/>
    <property type="molecule type" value="Genomic_DNA"/>
</dbReference>
<dbReference type="InterPro" id="IPR000352">
    <property type="entry name" value="Pep_chain_release_fac_I"/>
</dbReference>
<dbReference type="EMBL" id="CAJNOT010000083">
    <property type="protein sequence ID" value="CAF0827394.1"/>
    <property type="molecule type" value="Genomic_DNA"/>
</dbReference>
<dbReference type="PROSITE" id="PS00745">
    <property type="entry name" value="RF_PROK_I"/>
    <property type="match status" value="1"/>
</dbReference>
<evidence type="ECO:0000259" key="6">
    <source>
        <dbReference type="PROSITE" id="PS00745"/>
    </source>
</evidence>
<evidence type="ECO:0000313" key="10">
    <source>
        <dbReference type="EMBL" id="CAF3562244.1"/>
    </source>
</evidence>
<comment type="caution">
    <text evidence="7">The sequence shown here is derived from an EMBL/GenBank/DDBJ whole genome shotgun (WGS) entry which is preliminary data.</text>
</comment>
<dbReference type="GO" id="GO:0004045">
    <property type="term" value="F:peptidyl-tRNA hydrolase activity"/>
    <property type="evidence" value="ECO:0007669"/>
    <property type="project" value="UniProtKB-EC"/>
</dbReference>
<dbReference type="SUPFAM" id="SSF110916">
    <property type="entry name" value="Peptidyl-tRNA hydrolase domain-like"/>
    <property type="match status" value="1"/>
</dbReference>
<dbReference type="Gene3D" id="3.30.160.20">
    <property type="match status" value="1"/>
</dbReference>
<dbReference type="GO" id="GO:0070126">
    <property type="term" value="P:mitochondrial translational termination"/>
    <property type="evidence" value="ECO:0007669"/>
    <property type="project" value="TreeGrafter"/>
</dbReference>
<evidence type="ECO:0000313" key="7">
    <source>
        <dbReference type="EMBL" id="CAF0827394.1"/>
    </source>
</evidence>
<gene>
    <name evidence="10" type="ORF">JBS370_LOCUS1895</name>
    <name evidence="9" type="ORF">JXQ802_LOCUS48301</name>
    <name evidence="8" type="ORF">PYM288_LOCUS32310</name>
    <name evidence="7" type="ORF">ZHD862_LOCUS3706</name>
</gene>
<reference evidence="7" key="1">
    <citation type="submission" date="2021-02" db="EMBL/GenBank/DDBJ databases">
        <authorList>
            <person name="Nowell W R."/>
        </authorList>
    </citation>
    <scope>NUCLEOTIDE SEQUENCE</scope>
</reference>
<dbReference type="PANTHER" id="PTHR11075:SF54">
    <property type="entry name" value="LARGE RIBOSOMAL SUBUNIT PROTEIN ML62"/>
    <property type="match status" value="1"/>
</dbReference>
<dbReference type="Pfam" id="PF00472">
    <property type="entry name" value="RF-1"/>
    <property type="match status" value="1"/>
</dbReference>
<dbReference type="EMBL" id="CAJNOH010003812">
    <property type="protein sequence ID" value="CAF1349400.1"/>
    <property type="molecule type" value="Genomic_DNA"/>
</dbReference>
<keyword evidence="12" id="KW-1185">Reference proteome</keyword>
<evidence type="ECO:0000256" key="2">
    <source>
        <dbReference type="ARBA" id="ARBA00038225"/>
    </source>
</evidence>
<name>A0A813UGK7_9BILA</name>
<evidence type="ECO:0000256" key="5">
    <source>
        <dbReference type="SAM" id="MobiDB-lite"/>
    </source>
</evidence>
<feature type="domain" description="Prokaryotic-type class I peptide chain release factors" evidence="6">
    <location>
        <begin position="78"/>
        <end position="94"/>
    </location>
</feature>
<evidence type="ECO:0000313" key="9">
    <source>
        <dbReference type="EMBL" id="CAF1600924.1"/>
    </source>
</evidence>
<dbReference type="Proteomes" id="UP000663854">
    <property type="component" value="Unassembled WGS sequence"/>
</dbReference>
<evidence type="ECO:0000256" key="1">
    <source>
        <dbReference type="ARBA" id="ARBA00013260"/>
    </source>
</evidence>
<dbReference type="EC" id="3.1.1.29" evidence="1"/>
<evidence type="ECO:0000256" key="3">
    <source>
        <dbReference type="ARBA" id="ARBA00039441"/>
    </source>
</evidence>
<evidence type="ECO:0000313" key="11">
    <source>
        <dbReference type="Proteomes" id="UP000663864"/>
    </source>
</evidence>
<evidence type="ECO:0000256" key="4">
    <source>
        <dbReference type="ARBA" id="ARBA00041531"/>
    </source>
</evidence>
<dbReference type="Proteomes" id="UP000663870">
    <property type="component" value="Unassembled WGS sequence"/>
</dbReference>
<accession>A0A813UGK7</accession>
<dbReference type="GO" id="GO:0016150">
    <property type="term" value="F:translation release factor activity, codon nonspecific"/>
    <property type="evidence" value="ECO:0007669"/>
    <property type="project" value="TreeGrafter"/>
</dbReference>
<dbReference type="InterPro" id="IPR052104">
    <property type="entry name" value="Mito_Release_Factor_mL62"/>
</dbReference>
<protein>
    <recommendedName>
        <fullName evidence="3">Large ribosomal subunit protein mL62</fullName>
        <ecNumber evidence="1">3.1.1.29</ecNumber>
    </recommendedName>
    <alternativeName>
        <fullName evidence="4">Peptidyl-tRNA hydrolase ICT1, mitochondrial</fullName>
    </alternativeName>
</protein>
<evidence type="ECO:0000313" key="8">
    <source>
        <dbReference type="EMBL" id="CAF1349400.1"/>
    </source>
</evidence>
<organism evidence="7 11">
    <name type="scientific">Rotaria sordida</name>
    <dbReference type="NCBI Taxonomy" id="392033"/>
    <lineage>
        <taxon>Eukaryota</taxon>
        <taxon>Metazoa</taxon>
        <taxon>Spiralia</taxon>
        <taxon>Gnathifera</taxon>
        <taxon>Rotifera</taxon>
        <taxon>Eurotatoria</taxon>
        <taxon>Bdelloidea</taxon>
        <taxon>Philodinida</taxon>
        <taxon>Philodinidae</taxon>
        <taxon>Rotaria</taxon>
    </lineage>
</organism>
<feature type="compositionally biased region" description="Basic and acidic residues" evidence="5">
    <location>
        <begin position="193"/>
        <end position="204"/>
    </location>
</feature>
<dbReference type="GO" id="GO:0005762">
    <property type="term" value="C:mitochondrial large ribosomal subunit"/>
    <property type="evidence" value="ECO:0007669"/>
    <property type="project" value="TreeGrafter"/>
</dbReference>